<dbReference type="Pfam" id="PF00892">
    <property type="entry name" value="EamA"/>
    <property type="match status" value="1"/>
</dbReference>
<evidence type="ECO:0000256" key="5">
    <source>
        <dbReference type="SAM" id="MobiDB-lite"/>
    </source>
</evidence>
<gene>
    <name evidence="8" type="ORF">CFIO01_03997</name>
</gene>
<dbReference type="EMBL" id="JARH01000691">
    <property type="protein sequence ID" value="EXF77658.1"/>
    <property type="molecule type" value="Genomic_DNA"/>
</dbReference>
<evidence type="ECO:0000313" key="8">
    <source>
        <dbReference type="EMBL" id="EXF77658.1"/>
    </source>
</evidence>
<feature type="transmembrane region" description="Helical" evidence="6">
    <location>
        <begin position="79"/>
        <end position="104"/>
    </location>
</feature>
<proteinExistence type="predicted"/>
<evidence type="ECO:0000256" key="3">
    <source>
        <dbReference type="ARBA" id="ARBA00022989"/>
    </source>
</evidence>
<keyword evidence="4 6" id="KW-0472">Membrane</keyword>
<protein>
    <recommendedName>
        <fullName evidence="7">EamA domain-containing protein</fullName>
    </recommendedName>
</protein>
<dbReference type="HOGENOM" id="CLU_032828_4_3_1"/>
<feature type="transmembrane region" description="Helical" evidence="6">
    <location>
        <begin position="110"/>
        <end position="127"/>
    </location>
</feature>
<evidence type="ECO:0000256" key="2">
    <source>
        <dbReference type="ARBA" id="ARBA00022692"/>
    </source>
</evidence>
<evidence type="ECO:0000313" key="9">
    <source>
        <dbReference type="Proteomes" id="UP000020467"/>
    </source>
</evidence>
<dbReference type="PANTHER" id="PTHR22911:SF6">
    <property type="entry name" value="SOLUTE CARRIER FAMILY 35 MEMBER G1"/>
    <property type="match status" value="1"/>
</dbReference>
<accession>A0A010RZF2</accession>
<keyword evidence="9" id="KW-1185">Reference proteome</keyword>
<organism evidence="8 9">
    <name type="scientific">Colletotrichum fioriniae PJ7</name>
    <dbReference type="NCBI Taxonomy" id="1445577"/>
    <lineage>
        <taxon>Eukaryota</taxon>
        <taxon>Fungi</taxon>
        <taxon>Dikarya</taxon>
        <taxon>Ascomycota</taxon>
        <taxon>Pezizomycotina</taxon>
        <taxon>Sordariomycetes</taxon>
        <taxon>Hypocreomycetidae</taxon>
        <taxon>Glomerellales</taxon>
        <taxon>Glomerellaceae</taxon>
        <taxon>Colletotrichum</taxon>
        <taxon>Colletotrichum acutatum species complex</taxon>
    </lineage>
</organism>
<keyword evidence="3 6" id="KW-1133">Transmembrane helix</keyword>
<dbReference type="AlphaFoldDB" id="A0A010RZF2"/>
<feature type="transmembrane region" description="Helical" evidence="6">
    <location>
        <begin position="49"/>
        <end position="67"/>
    </location>
</feature>
<dbReference type="KEGG" id="cfj:CFIO01_03997"/>
<keyword evidence="2 6" id="KW-0812">Transmembrane</keyword>
<dbReference type="eggNOG" id="KOG4510">
    <property type="taxonomic scope" value="Eukaryota"/>
</dbReference>
<comment type="subcellular location">
    <subcellularLocation>
        <location evidence="1">Membrane</location>
        <topology evidence="1">Multi-pass membrane protein</topology>
    </subcellularLocation>
</comment>
<evidence type="ECO:0000256" key="1">
    <source>
        <dbReference type="ARBA" id="ARBA00004141"/>
    </source>
</evidence>
<feature type="transmembrane region" description="Helical" evidence="6">
    <location>
        <begin position="242"/>
        <end position="264"/>
    </location>
</feature>
<dbReference type="GO" id="GO:0016020">
    <property type="term" value="C:membrane"/>
    <property type="evidence" value="ECO:0007669"/>
    <property type="project" value="UniProtKB-SubCell"/>
</dbReference>
<feature type="transmembrane region" description="Helical" evidence="6">
    <location>
        <begin position="296"/>
        <end position="315"/>
    </location>
</feature>
<dbReference type="InterPro" id="IPR000620">
    <property type="entry name" value="EamA_dom"/>
</dbReference>
<sequence length="358" mass="39265">MDKGLSRSFLDRHRPSMLVLASQLSAAALNGFAKFFETGEDPVHPFQVLFVRFLITGTACTVYLWFTKAPNFPLGLPELRWLLALRAAAGVFGAFGFYFSIMYLKLSEATALNFLGPLTAMILIRYLDYGTFEVIDRIGAFVALVGVILVVQPDALFGSKPTLATAAQSIADGTPKGRMMGFGFGLISVCGGAVALTAIRSIGTREHPLMSIMYFAWTIVIVSTVAFLLMDSVHLTTTVLSWVKLIPLGIFGFIMEFLLTAGIANDVSSAATIMIYSQVGWALLLDWIVFHSQVNLLTLIGIGGVVTSLIVVSSAKEWKWLRKGRYEVVEQDSLDEREPDDRELDEEVVEMRPNSSIA</sequence>
<dbReference type="PANTHER" id="PTHR22911">
    <property type="entry name" value="ACYL-MALONYL CONDENSING ENZYME-RELATED"/>
    <property type="match status" value="1"/>
</dbReference>
<feature type="domain" description="EamA" evidence="7">
    <location>
        <begin position="18"/>
        <end position="151"/>
    </location>
</feature>
<comment type="caution">
    <text evidence="8">The sequence shown here is derived from an EMBL/GenBank/DDBJ whole genome shotgun (WGS) entry which is preliminary data.</text>
</comment>
<feature type="transmembrane region" description="Helical" evidence="6">
    <location>
        <begin position="211"/>
        <end position="230"/>
    </location>
</feature>
<name>A0A010RZF2_9PEZI</name>
<reference evidence="8 9" key="1">
    <citation type="submission" date="2014-02" db="EMBL/GenBank/DDBJ databases">
        <title>The genome sequence of Colletotrichum fioriniae PJ7.</title>
        <authorList>
            <person name="Baroncelli R."/>
            <person name="Thon M.R."/>
        </authorList>
    </citation>
    <scope>NUCLEOTIDE SEQUENCE [LARGE SCALE GENOMIC DNA]</scope>
    <source>
        <strain evidence="8 9">PJ7</strain>
    </source>
</reference>
<dbReference type="Proteomes" id="UP000020467">
    <property type="component" value="Unassembled WGS sequence"/>
</dbReference>
<evidence type="ECO:0000256" key="6">
    <source>
        <dbReference type="SAM" id="Phobius"/>
    </source>
</evidence>
<dbReference type="InterPro" id="IPR037185">
    <property type="entry name" value="EmrE-like"/>
</dbReference>
<feature type="region of interest" description="Disordered" evidence="5">
    <location>
        <begin position="332"/>
        <end position="358"/>
    </location>
</feature>
<evidence type="ECO:0000259" key="7">
    <source>
        <dbReference type="Pfam" id="PF00892"/>
    </source>
</evidence>
<feature type="transmembrane region" description="Helical" evidence="6">
    <location>
        <begin position="179"/>
        <end position="199"/>
    </location>
</feature>
<dbReference type="SUPFAM" id="SSF103481">
    <property type="entry name" value="Multidrug resistance efflux transporter EmrE"/>
    <property type="match status" value="1"/>
</dbReference>
<evidence type="ECO:0000256" key="4">
    <source>
        <dbReference type="ARBA" id="ARBA00023136"/>
    </source>
</evidence>
<feature type="transmembrane region" description="Helical" evidence="6">
    <location>
        <begin position="139"/>
        <end position="159"/>
    </location>
</feature>
<dbReference type="OrthoDB" id="306876at2759"/>